<comment type="caution">
    <text evidence="5">The sequence shown here is derived from an EMBL/GenBank/DDBJ whole genome shotgun (WGS) entry which is preliminary data.</text>
</comment>
<dbReference type="PANTHER" id="PTHR45615">
    <property type="entry name" value="MYOSIN HEAVY CHAIN, NON-MUSCLE"/>
    <property type="match status" value="1"/>
</dbReference>
<evidence type="ECO:0000256" key="2">
    <source>
        <dbReference type="SAM" id="Coils"/>
    </source>
</evidence>
<feature type="domain" description="Myosin tail" evidence="4">
    <location>
        <begin position="499"/>
        <end position="770"/>
    </location>
</feature>
<dbReference type="GO" id="GO:0016460">
    <property type="term" value="C:myosin II complex"/>
    <property type="evidence" value="ECO:0007669"/>
    <property type="project" value="TreeGrafter"/>
</dbReference>
<feature type="coiled-coil region" evidence="2">
    <location>
        <begin position="336"/>
        <end position="483"/>
    </location>
</feature>
<reference evidence="5" key="1">
    <citation type="journal article" date="2021" name="Nat. Commun.">
        <title>Genetic determinants of endophytism in the Arabidopsis root mycobiome.</title>
        <authorList>
            <person name="Mesny F."/>
            <person name="Miyauchi S."/>
            <person name="Thiergart T."/>
            <person name="Pickel B."/>
            <person name="Atanasova L."/>
            <person name="Karlsson M."/>
            <person name="Huettel B."/>
            <person name="Barry K.W."/>
            <person name="Haridas S."/>
            <person name="Chen C."/>
            <person name="Bauer D."/>
            <person name="Andreopoulos W."/>
            <person name="Pangilinan J."/>
            <person name="LaButti K."/>
            <person name="Riley R."/>
            <person name="Lipzen A."/>
            <person name="Clum A."/>
            <person name="Drula E."/>
            <person name="Henrissat B."/>
            <person name="Kohler A."/>
            <person name="Grigoriev I.V."/>
            <person name="Martin F.M."/>
            <person name="Hacquard S."/>
        </authorList>
    </citation>
    <scope>NUCLEOTIDE SEQUENCE</scope>
    <source>
        <strain evidence="5">MPI-CAGE-AT-0016</strain>
    </source>
</reference>
<keyword evidence="6" id="KW-1185">Reference proteome</keyword>
<keyword evidence="1 2" id="KW-0175">Coiled coil</keyword>
<dbReference type="Gene3D" id="1.20.5.170">
    <property type="match status" value="1"/>
</dbReference>
<dbReference type="PANTHER" id="PTHR45615:SF40">
    <property type="entry name" value="MYOSIN HEAVY CHAIN, NON-MUSCLE"/>
    <property type="match status" value="1"/>
</dbReference>
<proteinExistence type="predicted"/>
<feature type="coiled-coil region" evidence="2">
    <location>
        <begin position="245"/>
        <end position="286"/>
    </location>
</feature>
<dbReference type="EMBL" id="JAGPXD010000004">
    <property type="protein sequence ID" value="KAH7358325.1"/>
    <property type="molecule type" value="Genomic_DNA"/>
</dbReference>
<dbReference type="Gene3D" id="1.20.5.1160">
    <property type="entry name" value="Vasodilator-stimulated phosphoprotein"/>
    <property type="match status" value="2"/>
</dbReference>
<dbReference type="OrthoDB" id="6108017at2759"/>
<dbReference type="GO" id="GO:0005737">
    <property type="term" value="C:cytoplasm"/>
    <property type="evidence" value="ECO:0007669"/>
    <property type="project" value="TreeGrafter"/>
</dbReference>
<evidence type="ECO:0000256" key="3">
    <source>
        <dbReference type="SAM" id="MobiDB-lite"/>
    </source>
</evidence>
<dbReference type="GO" id="GO:0051015">
    <property type="term" value="F:actin filament binding"/>
    <property type="evidence" value="ECO:0007669"/>
    <property type="project" value="TreeGrafter"/>
</dbReference>
<sequence>MLTILKTVEPDVVIPPQEDGSQDKFLAKNFDLARKIGDLQQNLRVQTAARKNAENQLADLRASRPESPMRPKLEEMHPNEAPFNGSPTARRSKLHARNYSNTSTPNRRFAPENDTMDSARSDKTADILSFNNRMDLKTEVEELQNQLQLAQMQNRHLQSQVDRATPMPDNFPDQSPSMRRMQKLEQANSRLHDMLDDSSAKVSALERSIRSGELSLRDIQTRSHEEILDVLNSQEDSRRSLLHSHKEAVAELSDLKSTFERTRNERSRLELELRDSKSDLQEMSMAREQEATSRNQLLDEFADLQIRLDTETSKLADVTSSLNLYKSRADEYFSKLEQAEMAVMKASRAEQFAREQAREAEETYAEIMAERKKMDGAIEDLQRQNQRLEEKVEDISTDLEAATQAKKRLQHELEDYRNSRAQDIEDKESSMEQTRKKYQAEFATLTKELDLAREEKLFKQAEIARLREELDELRSKWDDEVLNSSTWSKEKSRLESTLADVVSSRDEAVNAHSEAQGKVVSLLSQVRSLRTTVDDITSERDLLVREKRNIEARLEEAKAGLEDLAQGDSPSLRDAANADKEILDLKSSLAQQQDITVAAIEKMRRAESLVAEMQKDVTVERETSTELQKAKVQLEKSLNELQIKLVDLETKGYSSASQDVKFLHKRIQELEAQLEDQETEKSKNQRSVRNVDRIVKDLQTQIDRKDKQNTQLSDDIGRMRDKVDKLLQAIEDLQASDSANQLSARRAERELREEREKILRLQRELETMKTMRAEAGSAIGGSLRGRWRTDDAASMIDIPQRKSSLSRADSMIKGFL</sequence>
<gene>
    <name evidence="5" type="ORF">B0T11DRAFT_284218</name>
</gene>
<dbReference type="SUPFAM" id="SSF57997">
    <property type="entry name" value="Tropomyosin"/>
    <property type="match status" value="1"/>
</dbReference>
<feature type="coiled-coil region" evidence="2">
    <location>
        <begin position="620"/>
        <end position="771"/>
    </location>
</feature>
<name>A0A8K0X2D2_9PEZI</name>
<evidence type="ECO:0000313" key="5">
    <source>
        <dbReference type="EMBL" id="KAH7358325.1"/>
    </source>
</evidence>
<dbReference type="GO" id="GO:0000146">
    <property type="term" value="F:microfilament motor activity"/>
    <property type="evidence" value="ECO:0007669"/>
    <property type="project" value="TreeGrafter"/>
</dbReference>
<dbReference type="InterPro" id="IPR002928">
    <property type="entry name" value="Myosin_tail"/>
</dbReference>
<evidence type="ECO:0000313" key="6">
    <source>
        <dbReference type="Proteomes" id="UP000813385"/>
    </source>
</evidence>
<dbReference type="Proteomes" id="UP000813385">
    <property type="component" value="Unassembled WGS sequence"/>
</dbReference>
<protein>
    <submittedName>
        <fullName evidence="5">Myosin tail-domain-containing protein</fullName>
    </submittedName>
</protein>
<evidence type="ECO:0000259" key="4">
    <source>
        <dbReference type="Pfam" id="PF01576"/>
    </source>
</evidence>
<organism evidence="5 6">
    <name type="scientific">Plectosphaerella cucumerina</name>
    <dbReference type="NCBI Taxonomy" id="40658"/>
    <lineage>
        <taxon>Eukaryota</taxon>
        <taxon>Fungi</taxon>
        <taxon>Dikarya</taxon>
        <taxon>Ascomycota</taxon>
        <taxon>Pezizomycotina</taxon>
        <taxon>Sordariomycetes</taxon>
        <taxon>Hypocreomycetidae</taxon>
        <taxon>Glomerellales</taxon>
        <taxon>Plectosphaerellaceae</taxon>
        <taxon>Plectosphaerella</taxon>
    </lineage>
</organism>
<accession>A0A8K0X2D2</accession>
<dbReference type="AlphaFoldDB" id="A0A8K0X2D2"/>
<dbReference type="Pfam" id="PF01576">
    <property type="entry name" value="Myosin_tail_1"/>
    <property type="match status" value="1"/>
</dbReference>
<feature type="compositionally biased region" description="Basic and acidic residues" evidence="3">
    <location>
        <begin position="61"/>
        <end position="78"/>
    </location>
</feature>
<feature type="region of interest" description="Disordered" evidence="3">
    <location>
        <begin position="54"/>
        <end position="122"/>
    </location>
</feature>
<feature type="coiled-coil region" evidence="2">
    <location>
        <begin position="533"/>
        <end position="567"/>
    </location>
</feature>
<dbReference type="GO" id="GO:0032982">
    <property type="term" value="C:myosin filament"/>
    <property type="evidence" value="ECO:0007669"/>
    <property type="project" value="TreeGrafter"/>
</dbReference>
<evidence type="ECO:0000256" key="1">
    <source>
        <dbReference type="ARBA" id="ARBA00023054"/>
    </source>
</evidence>
<feature type="coiled-coil region" evidence="2">
    <location>
        <begin position="133"/>
        <end position="201"/>
    </location>
</feature>